<name>W9S5S3_9ROSA</name>
<dbReference type="InterPro" id="IPR058352">
    <property type="entry name" value="DUF8039"/>
</dbReference>
<proteinExistence type="predicted"/>
<evidence type="ECO:0000259" key="2">
    <source>
        <dbReference type="Pfam" id="PF26133"/>
    </source>
</evidence>
<sequence length="166" mass="18508">MVLPNIQQENVAQSGGESCIYHEKVADHTRLKEPSGDSTQSKEQVANPQEKLTKLINVMSRKKEVRLAVENIKNVVAIGEVIDLGGPESVVHGRTMEENTLCVHVYIAIKRNAHLPIQVPDELVTIEDAINYFVARPKDIIIWPDQSTSNGKNPRPVSSNPKRNRV</sequence>
<dbReference type="EMBL" id="KE345705">
    <property type="protein sequence ID" value="EXC11821.1"/>
    <property type="molecule type" value="Genomic_DNA"/>
</dbReference>
<gene>
    <name evidence="3" type="ORF">L484_009232</name>
</gene>
<evidence type="ECO:0000313" key="4">
    <source>
        <dbReference type="Proteomes" id="UP000030645"/>
    </source>
</evidence>
<dbReference type="PANTHER" id="PTHR33018:SF34">
    <property type="entry name" value="OS02G0472350 PROTEIN"/>
    <property type="match status" value="1"/>
</dbReference>
<dbReference type="Proteomes" id="UP000030645">
    <property type="component" value="Unassembled WGS sequence"/>
</dbReference>
<accession>W9S5S3</accession>
<protein>
    <recommendedName>
        <fullName evidence="2">DUF8039 domain-containing protein</fullName>
    </recommendedName>
</protein>
<feature type="domain" description="DUF8039" evidence="2">
    <location>
        <begin position="67"/>
        <end position="142"/>
    </location>
</feature>
<reference evidence="4" key="1">
    <citation type="submission" date="2013-01" db="EMBL/GenBank/DDBJ databases">
        <title>Draft Genome Sequence of a Mulberry Tree, Morus notabilis C.K. Schneid.</title>
        <authorList>
            <person name="He N."/>
            <person name="Zhao S."/>
        </authorList>
    </citation>
    <scope>NUCLEOTIDE SEQUENCE</scope>
</reference>
<evidence type="ECO:0000313" key="3">
    <source>
        <dbReference type="EMBL" id="EXC11821.1"/>
    </source>
</evidence>
<organism evidence="3 4">
    <name type="scientific">Morus notabilis</name>
    <dbReference type="NCBI Taxonomy" id="981085"/>
    <lineage>
        <taxon>Eukaryota</taxon>
        <taxon>Viridiplantae</taxon>
        <taxon>Streptophyta</taxon>
        <taxon>Embryophyta</taxon>
        <taxon>Tracheophyta</taxon>
        <taxon>Spermatophyta</taxon>
        <taxon>Magnoliopsida</taxon>
        <taxon>eudicotyledons</taxon>
        <taxon>Gunneridae</taxon>
        <taxon>Pentapetalae</taxon>
        <taxon>rosids</taxon>
        <taxon>fabids</taxon>
        <taxon>Rosales</taxon>
        <taxon>Moraceae</taxon>
        <taxon>Moreae</taxon>
        <taxon>Morus</taxon>
    </lineage>
</organism>
<dbReference type="Pfam" id="PF26133">
    <property type="entry name" value="DUF8039"/>
    <property type="match status" value="1"/>
</dbReference>
<dbReference type="PANTHER" id="PTHR33018">
    <property type="entry name" value="OS10G0338966 PROTEIN-RELATED"/>
    <property type="match status" value="1"/>
</dbReference>
<feature type="compositionally biased region" description="Polar residues" evidence="1">
    <location>
        <begin position="145"/>
        <end position="166"/>
    </location>
</feature>
<keyword evidence="4" id="KW-1185">Reference proteome</keyword>
<evidence type="ECO:0000256" key="1">
    <source>
        <dbReference type="SAM" id="MobiDB-lite"/>
    </source>
</evidence>
<dbReference type="AlphaFoldDB" id="W9S5S3"/>
<feature type="region of interest" description="Disordered" evidence="1">
    <location>
        <begin position="144"/>
        <end position="166"/>
    </location>
</feature>